<evidence type="ECO:0008006" key="3">
    <source>
        <dbReference type="Google" id="ProtNLM"/>
    </source>
</evidence>
<dbReference type="InterPro" id="IPR014094">
    <property type="entry name" value="LpoB"/>
</dbReference>
<dbReference type="PANTHER" id="PTHR40593">
    <property type="entry name" value="PENICILLIN-BINDING PROTEIN ACTIVATOR LPOB"/>
    <property type="match status" value="1"/>
</dbReference>
<evidence type="ECO:0000313" key="1">
    <source>
        <dbReference type="EMBL" id="QCI17752.1"/>
    </source>
</evidence>
<dbReference type="GO" id="GO:0030234">
    <property type="term" value="F:enzyme regulator activity"/>
    <property type="evidence" value="ECO:0007669"/>
    <property type="project" value="TreeGrafter"/>
</dbReference>
<dbReference type="AlphaFoldDB" id="A0A4D6XLP3"/>
<reference evidence="1 2" key="2">
    <citation type="submission" date="2019-05" db="EMBL/GenBank/DDBJ databases">
        <title>Genome evolution of the obligate endosymbiont Buchnera aphidicola.</title>
        <authorList>
            <person name="Moran N.A."/>
        </authorList>
    </citation>
    <scope>NUCLEOTIDE SEQUENCE [LARGE SCALE GENOMIC DNA]</scope>
    <source>
        <strain evidence="1 2">Ala</strain>
    </source>
</reference>
<dbReference type="Proteomes" id="UP000298660">
    <property type="component" value="Chromosome"/>
</dbReference>
<protein>
    <recommendedName>
        <fullName evidence="3">Lipoprotein</fullName>
    </recommendedName>
</protein>
<name>A0A4D6XLP3_9GAMM</name>
<dbReference type="Pfam" id="PF13036">
    <property type="entry name" value="LpoB"/>
    <property type="match status" value="1"/>
</dbReference>
<evidence type="ECO:0000313" key="2">
    <source>
        <dbReference type="Proteomes" id="UP000298660"/>
    </source>
</evidence>
<dbReference type="OrthoDB" id="6554269at2"/>
<accession>A0A4D6XLP3</accession>
<dbReference type="GO" id="GO:0031241">
    <property type="term" value="C:periplasmic side of cell outer membrane"/>
    <property type="evidence" value="ECO:0007669"/>
    <property type="project" value="TreeGrafter"/>
</dbReference>
<sequence length="182" mass="21300">MSKLLLSIFFVIFFINGCDVSNKIENNVIKKKPSFFTKKSNFMLLNFDSATEKIISKILKNNNKFAFKNTLFFIDLLENNTNILINTEKLTDLIKNKFVEKNNKINFLKKEIIQKNKKKLGLLKIKNTLDTSTAILISRNNNVNYYLHSCISGKNEPFLLKIELILVKTGEIVFMQKEKFYW</sequence>
<proteinExistence type="predicted"/>
<dbReference type="Gene3D" id="3.40.50.10610">
    <property type="entry name" value="ABC-type transport auxiliary lipoprotein component"/>
    <property type="match status" value="1"/>
</dbReference>
<dbReference type="GO" id="GO:0009252">
    <property type="term" value="P:peptidoglycan biosynthetic process"/>
    <property type="evidence" value="ECO:0007669"/>
    <property type="project" value="TreeGrafter"/>
</dbReference>
<gene>
    <name evidence="1" type="ORF">D9V61_01825</name>
</gene>
<reference evidence="1 2" key="1">
    <citation type="submission" date="2018-12" db="EMBL/GenBank/DDBJ databases">
        <authorList>
            <person name="Chong R.A."/>
        </authorList>
    </citation>
    <scope>NUCLEOTIDE SEQUENCE [LARGE SCALE GENOMIC DNA]</scope>
    <source>
        <strain evidence="1 2">Ala</strain>
    </source>
</reference>
<organism evidence="1 2">
    <name type="scientific">Buchnera aphidicola</name>
    <name type="common">Acyrthosiphon lactucae</name>
    <dbReference type="NCBI Taxonomy" id="1241832"/>
    <lineage>
        <taxon>Bacteria</taxon>
        <taxon>Pseudomonadati</taxon>
        <taxon>Pseudomonadota</taxon>
        <taxon>Gammaproteobacteria</taxon>
        <taxon>Enterobacterales</taxon>
        <taxon>Erwiniaceae</taxon>
        <taxon>Buchnera</taxon>
    </lineage>
</organism>
<dbReference type="RefSeq" id="WP_158339538.1">
    <property type="nucleotide sequence ID" value="NZ_CP034891.1"/>
</dbReference>
<dbReference type="EMBL" id="CP034891">
    <property type="protein sequence ID" value="QCI17752.1"/>
    <property type="molecule type" value="Genomic_DNA"/>
</dbReference>
<dbReference type="PANTHER" id="PTHR40593:SF1">
    <property type="entry name" value="PENICILLIN-BINDING PROTEIN ACTIVATOR LPOB"/>
    <property type="match status" value="1"/>
</dbReference>